<dbReference type="SUPFAM" id="SSF53335">
    <property type="entry name" value="S-adenosyl-L-methionine-dependent methyltransferases"/>
    <property type="match status" value="1"/>
</dbReference>
<dbReference type="Pfam" id="PF13649">
    <property type="entry name" value="Methyltransf_25"/>
    <property type="match status" value="1"/>
</dbReference>
<dbReference type="GO" id="GO:0032259">
    <property type="term" value="P:methylation"/>
    <property type="evidence" value="ECO:0007669"/>
    <property type="project" value="UniProtKB-KW"/>
</dbReference>
<dbReference type="EC" id="2.1.1.64" evidence="2"/>
<keyword evidence="2" id="KW-0808">Transferase</keyword>
<dbReference type="EC" id="2.1.1.222" evidence="2"/>
<dbReference type="Proteomes" id="UP001589774">
    <property type="component" value="Unassembled WGS sequence"/>
</dbReference>
<name>A0ABV6HPP5_9SPHI</name>
<dbReference type="InterPro" id="IPR050508">
    <property type="entry name" value="Methyltransf_Superfamily"/>
</dbReference>
<comment type="caution">
    <text evidence="2">The sequence shown here is derived from an EMBL/GenBank/DDBJ whole genome shotgun (WGS) entry which is preliminary data.</text>
</comment>
<feature type="domain" description="Methyltransferase" evidence="1">
    <location>
        <begin position="43"/>
        <end position="134"/>
    </location>
</feature>
<evidence type="ECO:0000313" key="3">
    <source>
        <dbReference type="Proteomes" id="UP001589774"/>
    </source>
</evidence>
<keyword evidence="3" id="KW-1185">Reference proteome</keyword>
<keyword evidence="2" id="KW-0489">Methyltransferase</keyword>
<dbReference type="RefSeq" id="WP_130856542.1">
    <property type="nucleotide sequence ID" value="NZ_JBHLWO010000002.1"/>
</dbReference>
<dbReference type="EMBL" id="JBHLWO010000002">
    <property type="protein sequence ID" value="MFC0320862.1"/>
    <property type="molecule type" value="Genomic_DNA"/>
</dbReference>
<evidence type="ECO:0000313" key="2">
    <source>
        <dbReference type="EMBL" id="MFC0320862.1"/>
    </source>
</evidence>
<reference evidence="2 3" key="1">
    <citation type="submission" date="2024-09" db="EMBL/GenBank/DDBJ databases">
        <authorList>
            <person name="Sun Q."/>
            <person name="Mori K."/>
        </authorList>
    </citation>
    <scope>NUCLEOTIDE SEQUENCE [LARGE SCALE GENOMIC DNA]</scope>
    <source>
        <strain evidence="2 3">CCM 7765</strain>
    </source>
</reference>
<dbReference type="CDD" id="cd02440">
    <property type="entry name" value="AdoMet_MTases"/>
    <property type="match status" value="1"/>
</dbReference>
<dbReference type="Gene3D" id="3.40.50.150">
    <property type="entry name" value="Vaccinia Virus protein VP39"/>
    <property type="match status" value="1"/>
</dbReference>
<dbReference type="InterPro" id="IPR041698">
    <property type="entry name" value="Methyltransf_25"/>
</dbReference>
<sequence>MDKSNGYEKVAKTFSEVRGQIVDGIGASSVSMWAQTLPKGTVILDLGCGTGIPITKVLIDEGMSVYGVDASPTLAQAFRKNFPHCPIACEQVEDSLFFNRSFDAIIAWGLLFLLPKDNQAMVIRKMAEVLRIGGKLLFTAPSSISEWTDILTGQQSRSLGTKKYKEILSAVGLSLIEEFEDDGENHYYHAVKVR</sequence>
<protein>
    <submittedName>
        <fullName evidence="2">Class I SAM-dependent methyltransferase</fullName>
        <ecNumber evidence="2">2.1.1.222</ecNumber>
        <ecNumber evidence="2">2.1.1.64</ecNumber>
    </submittedName>
</protein>
<accession>A0ABV6HPP5</accession>
<dbReference type="InterPro" id="IPR029063">
    <property type="entry name" value="SAM-dependent_MTases_sf"/>
</dbReference>
<organism evidence="2 3">
    <name type="scientific">Olivibacter oleidegradans</name>
    <dbReference type="NCBI Taxonomy" id="760123"/>
    <lineage>
        <taxon>Bacteria</taxon>
        <taxon>Pseudomonadati</taxon>
        <taxon>Bacteroidota</taxon>
        <taxon>Sphingobacteriia</taxon>
        <taxon>Sphingobacteriales</taxon>
        <taxon>Sphingobacteriaceae</taxon>
        <taxon>Olivibacter</taxon>
    </lineage>
</organism>
<evidence type="ECO:0000259" key="1">
    <source>
        <dbReference type="Pfam" id="PF13649"/>
    </source>
</evidence>
<dbReference type="GO" id="GO:0102208">
    <property type="term" value="F:2-polyprenyl-6-hydroxyphenol methylase activity"/>
    <property type="evidence" value="ECO:0007669"/>
    <property type="project" value="UniProtKB-EC"/>
</dbReference>
<dbReference type="PANTHER" id="PTHR42912">
    <property type="entry name" value="METHYLTRANSFERASE"/>
    <property type="match status" value="1"/>
</dbReference>
<dbReference type="GO" id="GO:0061542">
    <property type="term" value="F:3-demethylubiquinol 3-O-methyltransferase activity"/>
    <property type="evidence" value="ECO:0007669"/>
    <property type="project" value="UniProtKB-EC"/>
</dbReference>
<proteinExistence type="predicted"/>
<gene>
    <name evidence="2" type="ORF">ACFFI0_21230</name>
</gene>